<proteinExistence type="predicted"/>
<evidence type="ECO:0000313" key="2">
    <source>
        <dbReference type="EMBL" id="XBW07055.1"/>
    </source>
</evidence>
<dbReference type="EMBL" id="CP138335">
    <property type="protein sequence ID" value="XBW07055.1"/>
    <property type="molecule type" value="Genomic_DNA"/>
</dbReference>
<accession>A0AAU7V4R2</accession>
<evidence type="ECO:0000256" key="1">
    <source>
        <dbReference type="SAM" id="Phobius"/>
    </source>
</evidence>
<protein>
    <recommendedName>
        <fullName evidence="3">ABC transporter permease</fullName>
    </recommendedName>
</protein>
<feature type="transmembrane region" description="Helical" evidence="1">
    <location>
        <begin position="213"/>
        <end position="236"/>
    </location>
</feature>
<dbReference type="RefSeq" id="WP_350257249.1">
    <property type="nucleotide sequence ID" value="NZ_CP138335.1"/>
</dbReference>
<name>A0AAU7V4R2_9ACTO</name>
<organism evidence="2">
    <name type="scientific">Scrofimicrobium appendicitidis</name>
    <dbReference type="NCBI Taxonomy" id="3079930"/>
    <lineage>
        <taxon>Bacteria</taxon>
        <taxon>Bacillati</taxon>
        <taxon>Actinomycetota</taxon>
        <taxon>Actinomycetes</taxon>
        <taxon>Actinomycetales</taxon>
        <taxon>Actinomycetaceae</taxon>
        <taxon>Scrofimicrobium</taxon>
    </lineage>
</organism>
<feature type="transmembrane region" description="Helical" evidence="1">
    <location>
        <begin position="150"/>
        <end position="173"/>
    </location>
</feature>
<gene>
    <name evidence="2" type="ORF">SAC06_05205</name>
</gene>
<keyword evidence="1" id="KW-0472">Membrane</keyword>
<sequence>MAFTAVALVIAFALQARRDFGQGAIVPSPGPARGKVRSTGRLAWRLNLGLLLTWAIAFAVLGVVFGYFASSIKDILSEDSAVAQILAAGSTTQDELISAFLVTILSMVGILAAIPGIQTVLKVRSEEIEDRVEPLLAGAITRPRYYASNVVLALIASAVYVLLAGTIIAVLASQADVGLNLGDSILQSVATIPAVWTVVALSTAVVGARPVFLLAAWVGVVASFALTLLGPMFNLWDWILGISPFWHIPNVTLGGADWSGLGWISLFTLFFLLVGFVGFRRRDLAST</sequence>
<keyword evidence="1" id="KW-1133">Transmembrane helix</keyword>
<feature type="transmembrane region" description="Helical" evidence="1">
    <location>
        <begin position="185"/>
        <end position="206"/>
    </location>
</feature>
<feature type="transmembrane region" description="Helical" evidence="1">
    <location>
        <begin position="260"/>
        <end position="279"/>
    </location>
</feature>
<reference evidence="2" key="1">
    <citation type="submission" date="2023-11" db="EMBL/GenBank/DDBJ databases">
        <title>Scrofimicrobium hongkongense sp. nov., isolated from a patient with peritonitis.</title>
        <authorList>
            <person name="Lao H.Y."/>
            <person name="Wong A.Y.P."/>
            <person name="Ng T.L."/>
            <person name="Wong R.Y.L."/>
            <person name="Yau M.C.Y."/>
            <person name="Lam J.Y.W."/>
            <person name="Siu G.K.H."/>
        </authorList>
    </citation>
    <scope>NUCLEOTIDE SEQUENCE</scope>
    <source>
        <strain evidence="2">R131</strain>
    </source>
</reference>
<dbReference type="AlphaFoldDB" id="A0AAU7V4R2"/>
<evidence type="ECO:0008006" key="3">
    <source>
        <dbReference type="Google" id="ProtNLM"/>
    </source>
</evidence>
<feature type="transmembrane region" description="Helical" evidence="1">
    <location>
        <begin position="42"/>
        <end position="68"/>
    </location>
</feature>
<keyword evidence="1" id="KW-0812">Transmembrane</keyword>
<dbReference type="KEGG" id="sapp:SAC06_05205"/>